<dbReference type="EMBL" id="FOIS01000003">
    <property type="protein sequence ID" value="SEW17293.1"/>
    <property type="molecule type" value="Genomic_DNA"/>
</dbReference>
<dbReference type="AlphaFoldDB" id="A0A1I0PSM9"/>
<keyword evidence="2" id="KW-1185">Reference proteome</keyword>
<sequence>MYALTPTGTTVLDDFFEGKIGDYQNSSDNSWYSGQVPMAVISHMCRNRQEKHSW</sequence>
<organism evidence="1 2">
    <name type="scientific">Natrinema salifodinae</name>
    <dbReference type="NCBI Taxonomy" id="1202768"/>
    <lineage>
        <taxon>Archaea</taxon>
        <taxon>Methanobacteriati</taxon>
        <taxon>Methanobacteriota</taxon>
        <taxon>Stenosarchaea group</taxon>
        <taxon>Halobacteria</taxon>
        <taxon>Halobacteriales</taxon>
        <taxon>Natrialbaceae</taxon>
        <taxon>Natrinema</taxon>
    </lineage>
</organism>
<gene>
    <name evidence="1" type="ORF">SAMN05216285_2888</name>
</gene>
<dbReference type="Proteomes" id="UP000183275">
    <property type="component" value="Unassembled WGS sequence"/>
</dbReference>
<proteinExistence type="predicted"/>
<protein>
    <submittedName>
        <fullName evidence="1">Uncharacterized protein</fullName>
    </submittedName>
</protein>
<accession>A0A1I0PSM9</accession>
<evidence type="ECO:0000313" key="1">
    <source>
        <dbReference type="EMBL" id="SEW17293.1"/>
    </source>
</evidence>
<reference evidence="2" key="1">
    <citation type="submission" date="2016-10" db="EMBL/GenBank/DDBJ databases">
        <authorList>
            <person name="Varghese N."/>
        </authorList>
    </citation>
    <scope>NUCLEOTIDE SEQUENCE [LARGE SCALE GENOMIC DNA]</scope>
    <source>
        <strain evidence="2">CGMCC 1.12284</strain>
    </source>
</reference>
<evidence type="ECO:0000313" key="2">
    <source>
        <dbReference type="Proteomes" id="UP000183275"/>
    </source>
</evidence>
<name>A0A1I0PSM9_9EURY</name>